<dbReference type="InterPro" id="IPR004363">
    <property type="entry name" value="Methylgl_synth"/>
</dbReference>
<accession>A0ABP7UHS0</accession>
<gene>
    <name evidence="2" type="ORF">GCM10022281_26130</name>
</gene>
<dbReference type="InterPro" id="IPR045540">
    <property type="entry name" value="YegS/DAGK_C"/>
</dbReference>
<dbReference type="InterPro" id="IPR016064">
    <property type="entry name" value="NAD/diacylglycerol_kinase_sf"/>
</dbReference>
<dbReference type="SMART" id="SM00046">
    <property type="entry name" value="DAGKc"/>
    <property type="match status" value="1"/>
</dbReference>
<dbReference type="GO" id="GO:0016301">
    <property type="term" value="F:kinase activity"/>
    <property type="evidence" value="ECO:0007669"/>
    <property type="project" value="UniProtKB-KW"/>
</dbReference>
<keyword evidence="2" id="KW-0418">Kinase</keyword>
<dbReference type="PROSITE" id="PS50146">
    <property type="entry name" value="DAGK"/>
    <property type="match status" value="1"/>
</dbReference>
<feature type="domain" description="DAGKc" evidence="1">
    <location>
        <begin position="5"/>
        <end position="134"/>
    </location>
</feature>
<dbReference type="EMBL" id="BAABBR010000001">
    <property type="protein sequence ID" value="GAA4043664.1"/>
    <property type="molecule type" value="Genomic_DNA"/>
</dbReference>
<dbReference type="Pfam" id="PF00781">
    <property type="entry name" value="DAGK_cat"/>
    <property type="match status" value="1"/>
</dbReference>
<evidence type="ECO:0000313" key="2">
    <source>
        <dbReference type="EMBL" id="GAA4043664.1"/>
    </source>
</evidence>
<evidence type="ECO:0000313" key="3">
    <source>
        <dbReference type="Proteomes" id="UP001424459"/>
    </source>
</evidence>
<protein>
    <submittedName>
        <fullName evidence="2">Lipid kinase</fullName>
    </submittedName>
</protein>
<keyword evidence="3" id="KW-1185">Reference proteome</keyword>
<sequence>MSNDTLPKQAILIVNTKSRRGADAFEKACATLSAKGVELIDAHAVEDPTTMGDKVRDALAKKPPMIIVGGGDGSLSSTVDDFLGTETVFAILPLGTANSFSRTLGFGPDLDAAIDTIANGRKLRIDLGAIDGDYFVNAAAMGLSPMIAETVPHNLKRYLGVVGYMMWAMKVAFNFRPFRLRVDDGTTVHKAWATEVRIANGNYHGGVELIENAGLQSGDIVVQAVTGKSLFGLGWSWFATLFKLRSRDQTYTEYRGRKLYVEARPRQKISIDGELSTKTPVTVTVARSAIWVAAPREKAA</sequence>
<evidence type="ECO:0000259" key="1">
    <source>
        <dbReference type="PROSITE" id="PS50146"/>
    </source>
</evidence>
<comment type="caution">
    <text evidence="2">The sequence shown here is derived from an EMBL/GenBank/DDBJ whole genome shotgun (WGS) entry which is preliminary data.</text>
</comment>
<reference evidence="3" key="1">
    <citation type="journal article" date="2019" name="Int. J. Syst. Evol. Microbiol.">
        <title>The Global Catalogue of Microorganisms (GCM) 10K type strain sequencing project: providing services to taxonomists for standard genome sequencing and annotation.</title>
        <authorList>
            <consortium name="The Broad Institute Genomics Platform"/>
            <consortium name="The Broad Institute Genome Sequencing Center for Infectious Disease"/>
            <person name="Wu L."/>
            <person name="Ma J."/>
        </authorList>
    </citation>
    <scope>NUCLEOTIDE SEQUENCE [LARGE SCALE GENOMIC DNA]</scope>
    <source>
        <strain evidence="3">JCM 17564</strain>
    </source>
</reference>
<dbReference type="InterPro" id="IPR017438">
    <property type="entry name" value="ATP-NAD_kinase_N"/>
</dbReference>
<name>A0ABP7UHS0_9SPHN</name>
<dbReference type="Proteomes" id="UP001424459">
    <property type="component" value="Unassembled WGS sequence"/>
</dbReference>
<organism evidence="2 3">
    <name type="scientific">Sphingomonas rosea</name>
    <dbReference type="NCBI Taxonomy" id="335605"/>
    <lineage>
        <taxon>Bacteria</taxon>
        <taxon>Pseudomonadati</taxon>
        <taxon>Pseudomonadota</taxon>
        <taxon>Alphaproteobacteria</taxon>
        <taxon>Sphingomonadales</taxon>
        <taxon>Sphingomonadaceae</taxon>
        <taxon>Sphingomonas</taxon>
    </lineage>
</organism>
<dbReference type="PANTHER" id="PTHR30492">
    <property type="entry name" value="METHYLGLYOXAL SYNTHASE"/>
    <property type="match status" value="1"/>
</dbReference>
<proteinExistence type="predicted"/>
<dbReference type="PANTHER" id="PTHR30492:SF0">
    <property type="entry name" value="METHYLGLYOXAL SYNTHASE"/>
    <property type="match status" value="1"/>
</dbReference>
<dbReference type="Pfam" id="PF19279">
    <property type="entry name" value="YegS_C"/>
    <property type="match status" value="1"/>
</dbReference>
<dbReference type="RefSeq" id="WP_344697540.1">
    <property type="nucleotide sequence ID" value="NZ_BAABBR010000001.1"/>
</dbReference>
<dbReference type="InterPro" id="IPR001206">
    <property type="entry name" value="Diacylglycerol_kinase_cat_dom"/>
</dbReference>
<dbReference type="SUPFAM" id="SSF111331">
    <property type="entry name" value="NAD kinase/diacylglycerol kinase-like"/>
    <property type="match status" value="1"/>
</dbReference>
<dbReference type="Gene3D" id="3.40.50.10330">
    <property type="entry name" value="Probable inorganic polyphosphate/atp-NAD kinase, domain 1"/>
    <property type="match status" value="1"/>
</dbReference>
<keyword evidence="2" id="KW-0808">Transferase</keyword>
<dbReference type="Gene3D" id="2.60.200.40">
    <property type="match status" value="1"/>
</dbReference>